<dbReference type="EMBL" id="BAAABW010000001">
    <property type="protein sequence ID" value="GAA0328647.1"/>
    <property type="molecule type" value="Genomic_DNA"/>
</dbReference>
<reference evidence="2 3" key="1">
    <citation type="journal article" date="2019" name="Int. J. Syst. Evol. Microbiol.">
        <title>The Global Catalogue of Microorganisms (GCM) 10K type strain sequencing project: providing services to taxonomists for standard genome sequencing and annotation.</title>
        <authorList>
            <consortium name="The Broad Institute Genomics Platform"/>
            <consortium name="The Broad Institute Genome Sequencing Center for Infectious Disease"/>
            <person name="Wu L."/>
            <person name="Ma J."/>
        </authorList>
    </citation>
    <scope>NUCLEOTIDE SEQUENCE [LARGE SCALE GENOMIC DNA]</scope>
    <source>
        <strain evidence="2 3">JCM 4565</strain>
    </source>
</reference>
<comment type="caution">
    <text evidence="2">The sequence shown here is derived from an EMBL/GenBank/DDBJ whole genome shotgun (WGS) entry which is preliminary data.</text>
</comment>
<feature type="compositionally biased region" description="Low complexity" evidence="1">
    <location>
        <begin position="1"/>
        <end position="21"/>
    </location>
</feature>
<evidence type="ECO:0000313" key="3">
    <source>
        <dbReference type="Proteomes" id="UP001500063"/>
    </source>
</evidence>
<name>A0ABN0W877_9ACTN</name>
<gene>
    <name evidence="2" type="ORF">GCM10010319_00810</name>
</gene>
<feature type="region of interest" description="Disordered" evidence="1">
    <location>
        <begin position="1"/>
        <end position="25"/>
    </location>
</feature>
<dbReference type="Proteomes" id="UP001500063">
    <property type="component" value="Unassembled WGS sequence"/>
</dbReference>
<accession>A0ABN0W877</accession>
<keyword evidence="3" id="KW-1185">Reference proteome</keyword>
<sequence>MSSVSPSSSSSPSYPASSPSPALDAADPVRHLLVLPDRDAADEVADEVARRFPLDEQPQVVREALAGEDDAEDAQWLVVLEDPRGALAPDALRELAEEYEGWLETE</sequence>
<organism evidence="2 3">
    <name type="scientific">Streptomyces blastmyceticus</name>
    <dbReference type="NCBI Taxonomy" id="68180"/>
    <lineage>
        <taxon>Bacteria</taxon>
        <taxon>Bacillati</taxon>
        <taxon>Actinomycetota</taxon>
        <taxon>Actinomycetes</taxon>
        <taxon>Kitasatosporales</taxon>
        <taxon>Streptomycetaceae</taxon>
        <taxon>Streptomyces</taxon>
    </lineage>
</organism>
<evidence type="ECO:0000256" key="1">
    <source>
        <dbReference type="SAM" id="MobiDB-lite"/>
    </source>
</evidence>
<protein>
    <submittedName>
        <fullName evidence="2">Uncharacterized protein</fullName>
    </submittedName>
</protein>
<proteinExistence type="predicted"/>
<evidence type="ECO:0000313" key="2">
    <source>
        <dbReference type="EMBL" id="GAA0328647.1"/>
    </source>
</evidence>